<comment type="caution">
    <text evidence="1">The sequence shown here is derived from an EMBL/GenBank/DDBJ whole genome shotgun (WGS) entry which is preliminary data.</text>
</comment>
<evidence type="ECO:0008006" key="3">
    <source>
        <dbReference type="Google" id="ProtNLM"/>
    </source>
</evidence>
<accession>A0ABU7C1M0</accession>
<evidence type="ECO:0000313" key="2">
    <source>
        <dbReference type="Proteomes" id="UP001345963"/>
    </source>
</evidence>
<reference evidence="1 2" key="1">
    <citation type="submission" date="2021-07" db="EMBL/GenBank/DDBJ databases">
        <authorList>
            <person name="Palmer J.M."/>
        </authorList>
    </citation>
    <scope>NUCLEOTIDE SEQUENCE [LARGE SCALE GENOMIC DNA]</scope>
    <source>
        <strain evidence="1 2">AT_MEX2019</strain>
        <tissue evidence="1">Muscle</tissue>
    </source>
</reference>
<organism evidence="1 2">
    <name type="scientific">Ataeniobius toweri</name>
    <dbReference type="NCBI Taxonomy" id="208326"/>
    <lineage>
        <taxon>Eukaryota</taxon>
        <taxon>Metazoa</taxon>
        <taxon>Chordata</taxon>
        <taxon>Craniata</taxon>
        <taxon>Vertebrata</taxon>
        <taxon>Euteleostomi</taxon>
        <taxon>Actinopterygii</taxon>
        <taxon>Neopterygii</taxon>
        <taxon>Teleostei</taxon>
        <taxon>Neoteleostei</taxon>
        <taxon>Acanthomorphata</taxon>
        <taxon>Ovalentaria</taxon>
        <taxon>Atherinomorphae</taxon>
        <taxon>Cyprinodontiformes</taxon>
        <taxon>Goodeidae</taxon>
        <taxon>Ataeniobius</taxon>
    </lineage>
</organism>
<evidence type="ECO:0000313" key="1">
    <source>
        <dbReference type="EMBL" id="MED6256612.1"/>
    </source>
</evidence>
<protein>
    <recommendedName>
        <fullName evidence="3">Gag protein</fullName>
    </recommendedName>
</protein>
<dbReference type="EMBL" id="JAHUTI010077153">
    <property type="protein sequence ID" value="MED6256612.1"/>
    <property type="molecule type" value="Genomic_DNA"/>
</dbReference>
<sequence>MLQCYMQLFGHRWSRVAGNFTGTTLQGTVLAHDPPDLRTAMTELNSRIHNQFRQGADYGKIAQCRQKEGEDPSGYMDQLRPVFRANSAITHSTDEQGAYQQQLK</sequence>
<gene>
    <name evidence="1" type="ORF">ATANTOWER_030679</name>
</gene>
<proteinExistence type="predicted"/>
<dbReference type="Proteomes" id="UP001345963">
    <property type="component" value="Unassembled WGS sequence"/>
</dbReference>
<keyword evidence="2" id="KW-1185">Reference proteome</keyword>
<name>A0ABU7C1M0_9TELE</name>